<dbReference type="Pfam" id="PF02518">
    <property type="entry name" value="HATPase_c"/>
    <property type="match status" value="1"/>
</dbReference>
<dbReference type="Pfam" id="PF04024">
    <property type="entry name" value="PspC"/>
    <property type="match status" value="1"/>
</dbReference>
<proteinExistence type="predicted"/>
<keyword evidence="3" id="KW-0902">Two-component regulatory system</keyword>
<dbReference type="Gene3D" id="3.30.565.10">
    <property type="entry name" value="Histidine kinase-like ATPase, C-terminal domain"/>
    <property type="match status" value="1"/>
</dbReference>
<feature type="transmembrane region" description="Helical" evidence="4">
    <location>
        <begin position="48"/>
        <end position="71"/>
    </location>
</feature>
<dbReference type="Proteomes" id="UP000585272">
    <property type="component" value="Unassembled WGS sequence"/>
</dbReference>
<organism evidence="7 8">
    <name type="scientific">Conexibacter arvalis</name>
    <dbReference type="NCBI Taxonomy" id="912552"/>
    <lineage>
        <taxon>Bacteria</taxon>
        <taxon>Bacillati</taxon>
        <taxon>Actinomycetota</taxon>
        <taxon>Thermoleophilia</taxon>
        <taxon>Solirubrobacterales</taxon>
        <taxon>Conexibacteraceae</taxon>
        <taxon>Conexibacter</taxon>
    </lineage>
</organism>
<keyword evidence="4" id="KW-0812">Transmembrane</keyword>
<evidence type="ECO:0000259" key="6">
    <source>
        <dbReference type="Pfam" id="PF04024"/>
    </source>
</evidence>
<dbReference type="RefSeq" id="WP_183339269.1">
    <property type="nucleotide sequence ID" value="NZ_JACHNU010000001.1"/>
</dbReference>
<reference evidence="7 8" key="1">
    <citation type="submission" date="2020-08" db="EMBL/GenBank/DDBJ databases">
        <title>Genomic Encyclopedia of Archaeal and Bacterial Type Strains, Phase II (KMG-II): from individual species to whole genera.</title>
        <authorList>
            <person name="Goeker M."/>
        </authorList>
    </citation>
    <scope>NUCLEOTIDE SEQUENCE [LARGE SCALE GENOMIC DNA]</scope>
    <source>
        <strain evidence="7 8">DSM 23288</strain>
    </source>
</reference>
<keyword evidence="8" id="KW-1185">Reference proteome</keyword>
<feature type="domain" description="Histidine kinase/HSP90-like ATPase" evidence="5">
    <location>
        <begin position="311"/>
        <end position="403"/>
    </location>
</feature>
<feature type="domain" description="Phage shock protein PspC N-terminal" evidence="6">
    <location>
        <begin position="17"/>
        <end position="72"/>
    </location>
</feature>
<dbReference type="PANTHER" id="PTHR24421">
    <property type="entry name" value="NITRATE/NITRITE SENSOR PROTEIN NARX-RELATED"/>
    <property type="match status" value="1"/>
</dbReference>
<evidence type="ECO:0000256" key="3">
    <source>
        <dbReference type="ARBA" id="ARBA00023012"/>
    </source>
</evidence>
<keyword evidence="1" id="KW-0808">Transferase</keyword>
<dbReference type="InterPro" id="IPR007168">
    <property type="entry name" value="Phageshock_PspC_N"/>
</dbReference>
<evidence type="ECO:0000256" key="4">
    <source>
        <dbReference type="SAM" id="Phobius"/>
    </source>
</evidence>
<evidence type="ECO:0000256" key="1">
    <source>
        <dbReference type="ARBA" id="ARBA00022679"/>
    </source>
</evidence>
<sequence length="405" mass="42420">MAERPPHAAPAPPAPRRPLVRSAEHRVLFGVCGGLGEALGVDPVLVRLAFAVAAVAGGIGIAVYLAAVLLLPGPPPGAPHRPYRHRAQEALGLGMLLFVGAAVLSQSGILLPLDVLGPGVLLLGGLALIWRQASPDSAPSVPELAAQAGMPDSRDVARTLLGLMLVGGGALLFLRLGADATAFVSAAIAASIAAAGIGLLVGPRLRRARVEAEAERGERIRTEERALVAARLHDSVLQTLALIQRTSDARRAQLLARRQERELRAWLYGGEEAGAPQTFAAALRHAADEVEADYGVGIRLVQPRDAALDADLEALVAAAREAMTNAAKHAGVDEVSVLARVTDGEASVFVRDRGRGFQRALVAPDRRGLRESIEARMARHGGRATIDARPGEGTEIELTLPRKTP</sequence>
<dbReference type="InterPro" id="IPR050482">
    <property type="entry name" value="Sensor_HK_TwoCompSys"/>
</dbReference>
<dbReference type="SUPFAM" id="SSF55874">
    <property type="entry name" value="ATPase domain of HSP90 chaperone/DNA topoisomerase II/histidine kinase"/>
    <property type="match status" value="1"/>
</dbReference>
<evidence type="ECO:0000313" key="8">
    <source>
        <dbReference type="Proteomes" id="UP000585272"/>
    </source>
</evidence>
<dbReference type="GO" id="GO:0016301">
    <property type="term" value="F:kinase activity"/>
    <property type="evidence" value="ECO:0007669"/>
    <property type="project" value="UniProtKB-KW"/>
</dbReference>
<dbReference type="InterPro" id="IPR003594">
    <property type="entry name" value="HATPase_dom"/>
</dbReference>
<dbReference type="GO" id="GO:0000160">
    <property type="term" value="P:phosphorelay signal transduction system"/>
    <property type="evidence" value="ECO:0007669"/>
    <property type="project" value="UniProtKB-KW"/>
</dbReference>
<dbReference type="InterPro" id="IPR036890">
    <property type="entry name" value="HATPase_C_sf"/>
</dbReference>
<keyword evidence="4" id="KW-1133">Transmembrane helix</keyword>
<feature type="transmembrane region" description="Helical" evidence="4">
    <location>
        <begin position="155"/>
        <end position="174"/>
    </location>
</feature>
<evidence type="ECO:0000256" key="2">
    <source>
        <dbReference type="ARBA" id="ARBA00022777"/>
    </source>
</evidence>
<dbReference type="PANTHER" id="PTHR24421:SF61">
    <property type="entry name" value="OXYGEN SENSOR HISTIDINE KINASE NREB"/>
    <property type="match status" value="1"/>
</dbReference>
<feature type="transmembrane region" description="Helical" evidence="4">
    <location>
        <begin position="91"/>
        <end position="109"/>
    </location>
</feature>
<name>A0A840I9J1_9ACTN</name>
<keyword evidence="2 7" id="KW-0418">Kinase</keyword>
<dbReference type="CDD" id="cd16917">
    <property type="entry name" value="HATPase_UhpB-NarQ-NarX-like"/>
    <property type="match status" value="1"/>
</dbReference>
<dbReference type="EMBL" id="JACHNU010000001">
    <property type="protein sequence ID" value="MBB4661252.1"/>
    <property type="molecule type" value="Genomic_DNA"/>
</dbReference>
<dbReference type="AlphaFoldDB" id="A0A840I9J1"/>
<protein>
    <submittedName>
        <fullName evidence="7">Signal transduction histidine kinase/phage shock protein PspC (Stress-responsive transcriptional regulator)</fullName>
    </submittedName>
</protein>
<comment type="caution">
    <text evidence="7">The sequence shown here is derived from an EMBL/GenBank/DDBJ whole genome shotgun (WGS) entry which is preliminary data.</text>
</comment>
<feature type="transmembrane region" description="Helical" evidence="4">
    <location>
        <begin position="180"/>
        <end position="201"/>
    </location>
</feature>
<evidence type="ECO:0000313" key="7">
    <source>
        <dbReference type="EMBL" id="MBB4661252.1"/>
    </source>
</evidence>
<accession>A0A840I9J1</accession>
<gene>
    <name evidence="7" type="ORF">BDZ31_000825</name>
</gene>
<evidence type="ECO:0000259" key="5">
    <source>
        <dbReference type="Pfam" id="PF02518"/>
    </source>
</evidence>
<keyword evidence="4" id="KW-0472">Membrane</keyword>